<sequence>MGGRWTDVHQRIKYINPNAKFLPSSNHSFNLFCLDTALMEVNSGTFFGTLGCCFAFFCMPIHRWEVLIADTGKSLKRVQDTRWSARGDAENMTRNPYKEILTTLEKLRKIDEKLNIRTDTGTL</sequence>
<name>A0A8X6MXG6_NEPPI</name>
<evidence type="ECO:0000313" key="1">
    <source>
        <dbReference type="EMBL" id="GFS82673.1"/>
    </source>
</evidence>
<comment type="caution">
    <text evidence="1">The sequence shown here is derived from an EMBL/GenBank/DDBJ whole genome shotgun (WGS) entry which is preliminary data.</text>
</comment>
<dbReference type="EMBL" id="BMAW01051852">
    <property type="protein sequence ID" value="GFS82673.1"/>
    <property type="molecule type" value="Genomic_DNA"/>
</dbReference>
<accession>A0A8X6MXG6</accession>
<dbReference type="AlphaFoldDB" id="A0A8X6MXG6"/>
<dbReference type="Proteomes" id="UP000887013">
    <property type="component" value="Unassembled WGS sequence"/>
</dbReference>
<proteinExistence type="predicted"/>
<evidence type="ECO:0000313" key="2">
    <source>
        <dbReference type="Proteomes" id="UP000887013"/>
    </source>
</evidence>
<keyword evidence="2" id="KW-1185">Reference proteome</keyword>
<protein>
    <submittedName>
        <fullName evidence="1">Uncharacterized protein</fullName>
    </submittedName>
</protein>
<reference evidence="1" key="1">
    <citation type="submission" date="2020-08" db="EMBL/GenBank/DDBJ databases">
        <title>Multicomponent nature underlies the extraordinary mechanical properties of spider dragline silk.</title>
        <authorList>
            <person name="Kono N."/>
            <person name="Nakamura H."/>
            <person name="Mori M."/>
            <person name="Yoshida Y."/>
            <person name="Ohtoshi R."/>
            <person name="Malay A.D."/>
            <person name="Moran D.A.P."/>
            <person name="Tomita M."/>
            <person name="Numata K."/>
            <person name="Arakawa K."/>
        </authorList>
    </citation>
    <scope>NUCLEOTIDE SEQUENCE</scope>
</reference>
<organism evidence="1 2">
    <name type="scientific">Nephila pilipes</name>
    <name type="common">Giant wood spider</name>
    <name type="synonym">Nephila maculata</name>
    <dbReference type="NCBI Taxonomy" id="299642"/>
    <lineage>
        <taxon>Eukaryota</taxon>
        <taxon>Metazoa</taxon>
        <taxon>Ecdysozoa</taxon>
        <taxon>Arthropoda</taxon>
        <taxon>Chelicerata</taxon>
        <taxon>Arachnida</taxon>
        <taxon>Araneae</taxon>
        <taxon>Araneomorphae</taxon>
        <taxon>Entelegynae</taxon>
        <taxon>Araneoidea</taxon>
        <taxon>Nephilidae</taxon>
        <taxon>Nephila</taxon>
    </lineage>
</organism>
<dbReference type="OrthoDB" id="6759200at2759"/>
<gene>
    <name evidence="1" type="ORF">NPIL_700821</name>
</gene>